<organism evidence="1 2">
    <name type="scientific">Penicillium vulpinum</name>
    <dbReference type="NCBI Taxonomy" id="29845"/>
    <lineage>
        <taxon>Eukaryota</taxon>
        <taxon>Fungi</taxon>
        <taxon>Dikarya</taxon>
        <taxon>Ascomycota</taxon>
        <taxon>Pezizomycotina</taxon>
        <taxon>Eurotiomycetes</taxon>
        <taxon>Eurotiomycetidae</taxon>
        <taxon>Eurotiales</taxon>
        <taxon>Aspergillaceae</taxon>
        <taxon>Penicillium</taxon>
    </lineage>
</organism>
<evidence type="ECO:0000313" key="1">
    <source>
        <dbReference type="EMBL" id="OQD89237.1"/>
    </source>
</evidence>
<evidence type="ECO:0000313" key="2">
    <source>
        <dbReference type="Proteomes" id="UP000191518"/>
    </source>
</evidence>
<accession>A0A1V6QJV0</accession>
<dbReference type="Proteomes" id="UP000191518">
    <property type="component" value="Unassembled WGS sequence"/>
</dbReference>
<name>A0A1V6QJV0_9EURO</name>
<comment type="caution">
    <text evidence="1">The sequence shown here is derived from an EMBL/GenBank/DDBJ whole genome shotgun (WGS) entry which is preliminary data.</text>
</comment>
<proteinExistence type="predicted"/>
<dbReference type="EMBL" id="MDYP01000322">
    <property type="protein sequence ID" value="OQD89237.1"/>
    <property type="molecule type" value="Genomic_DNA"/>
</dbReference>
<keyword evidence="2" id="KW-1185">Reference proteome</keyword>
<gene>
    <name evidence="1" type="ORF">PENVUL_c323G07959</name>
</gene>
<sequence>MNRKINQGMQLRL</sequence>
<protein>
    <submittedName>
        <fullName evidence="1">Uncharacterized protein</fullName>
    </submittedName>
</protein>
<reference evidence="2" key="1">
    <citation type="journal article" date="2017" name="Nat. Microbiol.">
        <title>Global analysis of biosynthetic gene clusters reveals vast potential of secondary metabolite production in Penicillium species.</title>
        <authorList>
            <person name="Nielsen J.C."/>
            <person name="Grijseels S."/>
            <person name="Prigent S."/>
            <person name="Ji B."/>
            <person name="Dainat J."/>
            <person name="Nielsen K.F."/>
            <person name="Frisvad J.C."/>
            <person name="Workman M."/>
            <person name="Nielsen J."/>
        </authorList>
    </citation>
    <scope>NUCLEOTIDE SEQUENCE [LARGE SCALE GENOMIC DNA]</scope>
    <source>
        <strain evidence="2">IBT 29486</strain>
    </source>
</reference>